<proteinExistence type="predicted"/>
<dbReference type="PROSITE" id="PS50011">
    <property type="entry name" value="PROTEIN_KINASE_DOM"/>
    <property type="match status" value="1"/>
</dbReference>
<dbReference type="AlphaFoldDB" id="A0A0D0A5P1"/>
<dbReference type="Proteomes" id="UP000054485">
    <property type="component" value="Unassembled WGS sequence"/>
</dbReference>
<dbReference type="EMBL" id="KN835933">
    <property type="protein sequence ID" value="KIK33484.1"/>
    <property type="molecule type" value="Genomic_DNA"/>
</dbReference>
<accession>A0A0D0A5P1</accession>
<evidence type="ECO:0000256" key="1">
    <source>
        <dbReference type="PROSITE-ProRule" id="PRU10141"/>
    </source>
</evidence>
<dbReference type="InterPro" id="IPR011009">
    <property type="entry name" value="Kinase-like_dom_sf"/>
</dbReference>
<reference evidence="3 4" key="1">
    <citation type="submission" date="2014-04" db="EMBL/GenBank/DDBJ databases">
        <authorList>
            <consortium name="DOE Joint Genome Institute"/>
            <person name="Kuo A."/>
            <person name="Ruytinx J."/>
            <person name="Rineau F."/>
            <person name="Colpaert J."/>
            <person name="Kohler A."/>
            <person name="Nagy L.G."/>
            <person name="Floudas D."/>
            <person name="Copeland A."/>
            <person name="Barry K.W."/>
            <person name="Cichocki N."/>
            <person name="Veneault-Fourrey C."/>
            <person name="LaButti K."/>
            <person name="Lindquist E.A."/>
            <person name="Lipzen A."/>
            <person name="Lundell T."/>
            <person name="Morin E."/>
            <person name="Murat C."/>
            <person name="Sun H."/>
            <person name="Tunlid A."/>
            <person name="Henrissat B."/>
            <person name="Grigoriev I.V."/>
            <person name="Hibbett D.S."/>
            <person name="Martin F."/>
            <person name="Nordberg H.P."/>
            <person name="Cantor M.N."/>
            <person name="Hua S.X."/>
        </authorList>
    </citation>
    <scope>NUCLEOTIDE SEQUENCE [LARGE SCALE GENOMIC DNA]</scope>
    <source>
        <strain evidence="3 4">UH-Slu-Lm8-n1</strain>
    </source>
</reference>
<keyword evidence="1" id="KW-0067">ATP-binding</keyword>
<protein>
    <recommendedName>
        <fullName evidence="2">Protein kinase domain-containing protein</fullName>
    </recommendedName>
</protein>
<dbReference type="InParanoid" id="A0A0D0A5P1"/>
<evidence type="ECO:0000313" key="4">
    <source>
        <dbReference type="Proteomes" id="UP000054485"/>
    </source>
</evidence>
<feature type="binding site" evidence="1">
    <location>
        <position position="41"/>
    </location>
    <ligand>
        <name>ATP</name>
        <dbReference type="ChEBI" id="CHEBI:30616"/>
    </ligand>
</feature>
<reference evidence="4" key="2">
    <citation type="submission" date="2015-01" db="EMBL/GenBank/DDBJ databases">
        <title>Evolutionary Origins and Diversification of the Mycorrhizal Mutualists.</title>
        <authorList>
            <consortium name="DOE Joint Genome Institute"/>
            <consortium name="Mycorrhizal Genomics Consortium"/>
            <person name="Kohler A."/>
            <person name="Kuo A."/>
            <person name="Nagy L.G."/>
            <person name="Floudas D."/>
            <person name="Copeland A."/>
            <person name="Barry K.W."/>
            <person name="Cichocki N."/>
            <person name="Veneault-Fourrey C."/>
            <person name="LaButti K."/>
            <person name="Lindquist E.A."/>
            <person name="Lipzen A."/>
            <person name="Lundell T."/>
            <person name="Morin E."/>
            <person name="Murat C."/>
            <person name="Riley R."/>
            <person name="Ohm R."/>
            <person name="Sun H."/>
            <person name="Tunlid A."/>
            <person name="Henrissat B."/>
            <person name="Grigoriev I.V."/>
            <person name="Hibbett D.S."/>
            <person name="Martin F."/>
        </authorList>
    </citation>
    <scope>NUCLEOTIDE SEQUENCE [LARGE SCALE GENOMIC DNA]</scope>
    <source>
        <strain evidence="4">UH-Slu-Lm8-n1</strain>
    </source>
</reference>
<dbReference type="OrthoDB" id="3203292at2759"/>
<keyword evidence="1" id="KW-0547">Nucleotide-binding</keyword>
<keyword evidence="4" id="KW-1185">Reference proteome</keyword>
<name>A0A0D0A5P1_9AGAM</name>
<sequence>MSKVPARVDGRFRLGNILGSGSYAVVYHARNFLNDDVVAIKLEPLTSRPSSVERKYKILKRLGNGVGIPHVIWFSRESTFHALALELLGPSLHDIFKARNRQFSLHTIVNIGDQLV</sequence>
<dbReference type="PROSITE" id="PS00107">
    <property type="entry name" value="PROTEIN_KINASE_ATP"/>
    <property type="match status" value="1"/>
</dbReference>
<dbReference type="Gene3D" id="3.30.200.20">
    <property type="entry name" value="Phosphorylase Kinase, domain 1"/>
    <property type="match status" value="1"/>
</dbReference>
<evidence type="ECO:0000313" key="3">
    <source>
        <dbReference type="EMBL" id="KIK33484.1"/>
    </source>
</evidence>
<dbReference type="STRING" id="930992.A0A0D0A5P1"/>
<feature type="non-terminal residue" evidence="3">
    <location>
        <position position="116"/>
    </location>
</feature>
<evidence type="ECO:0000259" key="2">
    <source>
        <dbReference type="PROSITE" id="PS50011"/>
    </source>
</evidence>
<dbReference type="InterPro" id="IPR000719">
    <property type="entry name" value="Prot_kinase_dom"/>
</dbReference>
<dbReference type="GO" id="GO:0004672">
    <property type="term" value="F:protein kinase activity"/>
    <property type="evidence" value="ECO:0007669"/>
    <property type="project" value="InterPro"/>
</dbReference>
<dbReference type="InterPro" id="IPR017441">
    <property type="entry name" value="Protein_kinase_ATP_BS"/>
</dbReference>
<feature type="domain" description="Protein kinase" evidence="2">
    <location>
        <begin position="12"/>
        <end position="116"/>
    </location>
</feature>
<gene>
    <name evidence="3" type="ORF">CY34DRAFT_99510</name>
</gene>
<dbReference type="HOGENOM" id="CLU_019279_6_2_1"/>
<organism evidence="3 4">
    <name type="scientific">Suillus luteus UH-Slu-Lm8-n1</name>
    <dbReference type="NCBI Taxonomy" id="930992"/>
    <lineage>
        <taxon>Eukaryota</taxon>
        <taxon>Fungi</taxon>
        <taxon>Dikarya</taxon>
        <taxon>Basidiomycota</taxon>
        <taxon>Agaricomycotina</taxon>
        <taxon>Agaricomycetes</taxon>
        <taxon>Agaricomycetidae</taxon>
        <taxon>Boletales</taxon>
        <taxon>Suillineae</taxon>
        <taxon>Suillaceae</taxon>
        <taxon>Suillus</taxon>
    </lineage>
</organism>
<dbReference type="GO" id="GO:0005524">
    <property type="term" value="F:ATP binding"/>
    <property type="evidence" value="ECO:0007669"/>
    <property type="project" value="UniProtKB-UniRule"/>
</dbReference>
<dbReference type="SUPFAM" id="SSF56112">
    <property type="entry name" value="Protein kinase-like (PK-like)"/>
    <property type="match status" value="1"/>
</dbReference>